<dbReference type="Proteomes" id="UP000199758">
    <property type="component" value="Unassembled WGS sequence"/>
</dbReference>
<keyword evidence="5" id="KW-0963">Cytoplasm</keyword>
<dbReference type="PANTHER" id="PTHR42866:SF2">
    <property type="entry name" value="3-DEOXY-MANNO-OCTULOSONATE CYTIDYLYLTRANSFERASE, MITOCHONDRIAL"/>
    <property type="match status" value="1"/>
</dbReference>
<keyword evidence="3 5" id="KW-0548">Nucleotidyltransferase</keyword>
<dbReference type="NCBIfam" id="NF003952">
    <property type="entry name" value="PRK05450.1-5"/>
    <property type="match status" value="1"/>
</dbReference>
<name>A0A1M5KGA0_9GAMM</name>
<organism evidence="6 7">
    <name type="scientific">Hydrocarboniphaga daqingensis</name>
    <dbReference type="NCBI Taxonomy" id="490188"/>
    <lineage>
        <taxon>Bacteria</taxon>
        <taxon>Pseudomonadati</taxon>
        <taxon>Pseudomonadota</taxon>
        <taxon>Gammaproteobacteria</taxon>
        <taxon>Nevskiales</taxon>
        <taxon>Nevskiaceae</taxon>
        <taxon>Hydrocarboniphaga</taxon>
    </lineage>
</organism>
<sequence>MITPHLKFKVVIPGRLGSTRLPGKVLRDLHGRPVIQHVWDAACASGADQVLIATDDEQVATAVRRFGGEVRMTSSSHNSGTDRVNEVARIEGWADDVIVVNLQGDEPLMPPALLRQAALLLADDPIADLATLAHPLHSLDEWLNPNVVKVVTDRRGYALYFSRAPIPWRRDGATRDKPLLPEGLAFRHIGLYAYRAGRLGEFSSLPPAPLEDCEALEQLRALANGLRIKLGFTDSPPPRGVDTEEDLEFVRAALARR</sequence>
<dbReference type="CDD" id="cd02517">
    <property type="entry name" value="CMP-KDO-Synthetase"/>
    <property type="match status" value="1"/>
</dbReference>
<evidence type="ECO:0000256" key="3">
    <source>
        <dbReference type="ARBA" id="ARBA00022695"/>
    </source>
</evidence>
<comment type="pathway">
    <text evidence="5">Nucleotide-sugar biosynthesis; CMP-3-deoxy-D-manno-octulosonate biosynthesis; CMP-3-deoxy-D-manno-octulosonate from 3-deoxy-D-manno-octulosonate and CTP: step 1/1.</text>
</comment>
<evidence type="ECO:0000313" key="7">
    <source>
        <dbReference type="Proteomes" id="UP000199758"/>
    </source>
</evidence>
<keyword evidence="2 5" id="KW-0808">Transferase</keyword>
<dbReference type="SUPFAM" id="SSF53448">
    <property type="entry name" value="Nucleotide-diphospho-sugar transferases"/>
    <property type="match status" value="1"/>
</dbReference>
<evidence type="ECO:0000256" key="2">
    <source>
        <dbReference type="ARBA" id="ARBA00022679"/>
    </source>
</evidence>
<evidence type="ECO:0000256" key="1">
    <source>
        <dbReference type="ARBA" id="ARBA00004370"/>
    </source>
</evidence>
<dbReference type="HAMAP" id="MF_00057">
    <property type="entry name" value="KdsB"/>
    <property type="match status" value="1"/>
</dbReference>
<dbReference type="InterPro" id="IPR029044">
    <property type="entry name" value="Nucleotide-diphossugar_trans"/>
</dbReference>
<dbReference type="EMBL" id="FQWZ01000001">
    <property type="protein sequence ID" value="SHG51630.1"/>
    <property type="molecule type" value="Genomic_DNA"/>
</dbReference>
<dbReference type="NCBIfam" id="NF009905">
    <property type="entry name" value="PRK13368.1"/>
    <property type="match status" value="1"/>
</dbReference>
<dbReference type="Gene3D" id="3.90.550.10">
    <property type="entry name" value="Spore Coat Polysaccharide Biosynthesis Protein SpsA, Chain A"/>
    <property type="match status" value="1"/>
</dbReference>
<proteinExistence type="inferred from homology"/>
<dbReference type="InterPro" id="IPR004528">
    <property type="entry name" value="KdsB"/>
</dbReference>
<dbReference type="NCBIfam" id="TIGR00466">
    <property type="entry name" value="kdsB"/>
    <property type="match status" value="1"/>
</dbReference>
<dbReference type="STRING" id="490188.SAMN04488068_0539"/>
<evidence type="ECO:0000256" key="5">
    <source>
        <dbReference type="HAMAP-Rule" id="MF_00057"/>
    </source>
</evidence>
<comment type="function">
    <text evidence="5">Activates KDO (a required 8-carbon sugar) for incorporation into bacterial lipopolysaccharide in Gram-negative bacteria.</text>
</comment>
<gene>
    <name evidence="5" type="primary">kdsB</name>
    <name evidence="6" type="ORF">SAMN04488068_0539</name>
</gene>
<protein>
    <recommendedName>
        <fullName evidence="5">3-deoxy-manno-octulosonate cytidylyltransferase</fullName>
        <ecNumber evidence="5">2.7.7.38</ecNumber>
    </recommendedName>
    <alternativeName>
        <fullName evidence="5">CMP-2-keto-3-deoxyoctulosonic acid synthase</fullName>
        <shortName evidence="5">CKS</shortName>
        <shortName evidence="5">CMP-KDO synthase</shortName>
    </alternativeName>
</protein>
<dbReference type="GO" id="GO:0005829">
    <property type="term" value="C:cytosol"/>
    <property type="evidence" value="ECO:0007669"/>
    <property type="project" value="TreeGrafter"/>
</dbReference>
<comment type="subcellular location">
    <subcellularLocation>
        <location evidence="5">Cytoplasm</location>
    </subcellularLocation>
    <subcellularLocation>
        <location evidence="1">Membrane</location>
    </subcellularLocation>
</comment>
<dbReference type="RefSeq" id="WP_072893530.1">
    <property type="nucleotide sequence ID" value="NZ_FQWZ01000001.1"/>
</dbReference>
<evidence type="ECO:0000313" key="6">
    <source>
        <dbReference type="EMBL" id="SHG51630.1"/>
    </source>
</evidence>
<keyword evidence="4 5" id="KW-0448">Lipopolysaccharide biosynthesis</keyword>
<dbReference type="EC" id="2.7.7.38" evidence="5"/>
<accession>A0A1M5KGA0</accession>
<dbReference type="GO" id="GO:0016020">
    <property type="term" value="C:membrane"/>
    <property type="evidence" value="ECO:0007669"/>
    <property type="project" value="UniProtKB-SubCell"/>
</dbReference>
<dbReference type="PANTHER" id="PTHR42866">
    <property type="entry name" value="3-DEOXY-MANNO-OCTULOSONATE CYTIDYLYLTRANSFERASE"/>
    <property type="match status" value="1"/>
</dbReference>
<reference evidence="6 7" key="1">
    <citation type="submission" date="2016-11" db="EMBL/GenBank/DDBJ databases">
        <authorList>
            <person name="Jaros S."/>
            <person name="Januszkiewicz K."/>
            <person name="Wedrychowicz H."/>
        </authorList>
    </citation>
    <scope>NUCLEOTIDE SEQUENCE [LARGE SCALE GENOMIC DNA]</scope>
    <source>
        <strain evidence="6 7">CGMCC 1.7049</strain>
    </source>
</reference>
<dbReference type="UniPathway" id="UPA00358">
    <property type="reaction ID" value="UER00476"/>
</dbReference>
<dbReference type="GO" id="GO:0009103">
    <property type="term" value="P:lipopolysaccharide biosynthetic process"/>
    <property type="evidence" value="ECO:0007669"/>
    <property type="project" value="UniProtKB-UniRule"/>
</dbReference>
<dbReference type="GO" id="GO:0008690">
    <property type="term" value="F:3-deoxy-manno-octulosonate cytidylyltransferase activity"/>
    <property type="evidence" value="ECO:0007669"/>
    <property type="project" value="UniProtKB-UniRule"/>
</dbReference>
<evidence type="ECO:0000256" key="4">
    <source>
        <dbReference type="ARBA" id="ARBA00022985"/>
    </source>
</evidence>
<dbReference type="AlphaFoldDB" id="A0A1M5KGA0"/>
<dbReference type="Pfam" id="PF02348">
    <property type="entry name" value="CTP_transf_3"/>
    <property type="match status" value="1"/>
</dbReference>
<dbReference type="InterPro" id="IPR003329">
    <property type="entry name" value="Cytidylyl_trans"/>
</dbReference>
<keyword evidence="7" id="KW-1185">Reference proteome</keyword>
<comment type="catalytic activity">
    <reaction evidence="5">
        <text>3-deoxy-alpha-D-manno-oct-2-ulosonate + CTP = CMP-3-deoxy-beta-D-manno-octulosonate + diphosphate</text>
        <dbReference type="Rhea" id="RHEA:23448"/>
        <dbReference type="ChEBI" id="CHEBI:33019"/>
        <dbReference type="ChEBI" id="CHEBI:37563"/>
        <dbReference type="ChEBI" id="CHEBI:85986"/>
        <dbReference type="ChEBI" id="CHEBI:85987"/>
        <dbReference type="EC" id="2.7.7.38"/>
    </reaction>
</comment>
<comment type="similarity">
    <text evidence="5">Belongs to the KdsB family.</text>
</comment>
<dbReference type="OrthoDB" id="9815559at2"/>
<dbReference type="GO" id="GO:0033468">
    <property type="term" value="P:CMP-keto-3-deoxy-D-manno-octulosonic acid biosynthetic process"/>
    <property type="evidence" value="ECO:0007669"/>
    <property type="project" value="UniProtKB-UniRule"/>
</dbReference>
<dbReference type="FunFam" id="3.90.550.10:FF:000011">
    <property type="entry name" value="3-deoxy-manno-octulosonate cytidylyltransferase"/>
    <property type="match status" value="1"/>
</dbReference>